<evidence type="ECO:0000259" key="1">
    <source>
        <dbReference type="Pfam" id="PF13966"/>
    </source>
</evidence>
<reference evidence="2 3" key="1">
    <citation type="submission" date="2022-01" db="EMBL/GenBank/DDBJ databases">
        <authorList>
            <person name="Xiong W."/>
            <person name="Schranz E."/>
        </authorList>
    </citation>
    <scope>NUCLEOTIDE SEQUENCE [LARGE SCALE GENOMIC DNA]</scope>
</reference>
<gene>
    <name evidence="2" type="ORF">LVIROSA_LOCUS3612</name>
</gene>
<sequence>MNSKALGGLDIGSLRACNLALITKWWWRYKDDTEGIWKKVITCIYGDQGGLGVTIPLGKRNTVWGRITNVCKDLEPFNIDLNTLFYRRNDYGGNSNGSKWCWSLDASGDFTVSSLRKEIDKSFLESTNTPTVWTNIVPGKINIFIWRARLGRLPTRANLARRGVGIPSTLCPMCNAFEENEDHIFKYCSTTRELGALLRLWWKDALNENDSLDNLIGVNSIHKKRQQKEIYHGCDL</sequence>
<dbReference type="Proteomes" id="UP001157418">
    <property type="component" value="Unassembled WGS sequence"/>
</dbReference>
<dbReference type="AlphaFoldDB" id="A0AAU9LIJ9"/>
<keyword evidence="3" id="KW-1185">Reference proteome</keyword>
<comment type="caution">
    <text evidence="2">The sequence shown here is derived from an EMBL/GenBank/DDBJ whole genome shotgun (WGS) entry which is preliminary data.</text>
</comment>
<dbReference type="InterPro" id="IPR026960">
    <property type="entry name" value="RVT-Znf"/>
</dbReference>
<evidence type="ECO:0000313" key="2">
    <source>
        <dbReference type="EMBL" id="CAH1415793.1"/>
    </source>
</evidence>
<feature type="domain" description="Reverse transcriptase zinc-binding" evidence="1">
    <location>
        <begin position="110"/>
        <end position="193"/>
    </location>
</feature>
<dbReference type="PANTHER" id="PTHR33116">
    <property type="entry name" value="REVERSE TRANSCRIPTASE ZINC-BINDING DOMAIN-CONTAINING PROTEIN-RELATED-RELATED"/>
    <property type="match status" value="1"/>
</dbReference>
<organism evidence="2 3">
    <name type="scientific">Lactuca virosa</name>
    <dbReference type="NCBI Taxonomy" id="75947"/>
    <lineage>
        <taxon>Eukaryota</taxon>
        <taxon>Viridiplantae</taxon>
        <taxon>Streptophyta</taxon>
        <taxon>Embryophyta</taxon>
        <taxon>Tracheophyta</taxon>
        <taxon>Spermatophyta</taxon>
        <taxon>Magnoliopsida</taxon>
        <taxon>eudicotyledons</taxon>
        <taxon>Gunneridae</taxon>
        <taxon>Pentapetalae</taxon>
        <taxon>asterids</taxon>
        <taxon>campanulids</taxon>
        <taxon>Asterales</taxon>
        <taxon>Asteraceae</taxon>
        <taxon>Cichorioideae</taxon>
        <taxon>Cichorieae</taxon>
        <taxon>Lactucinae</taxon>
        <taxon>Lactuca</taxon>
    </lineage>
</organism>
<accession>A0AAU9LIJ9</accession>
<protein>
    <recommendedName>
        <fullName evidence="1">Reverse transcriptase zinc-binding domain-containing protein</fullName>
    </recommendedName>
</protein>
<dbReference type="EMBL" id="CAKMRJ010000002">
    <property type="protein sequence ID" value="CAH1415793.1"/>
    <property type="molecule type" value="Genomic_DNA"/>
</dbReference>
<dbReference type="Pfam" id="PF13966">
    <property type="entry name" value="zf-RVT"/>
    <property type="match status" value="1"/>
</dbReference>
<proteinExistence type="predicted"/>
<dbReference type="PANTHER" id="PTHR33116:SF78">
    <property type="entry name" value="OS12G0587133 PROTEIN"/>
    <property type="match status" value="1"/>
</dbReference>
<evidence type="ECO:0000313" key="3">
    <source>
        <dbReference type="Proteomes" id="UP001157418"/>
    </source>
</evidence>
<name>A0AAU9LIJ9_9ASTR</name>